<proteinExistence type="predicted"/>
<evidence type="ECO:0000313" key="1">
    <source>
        <dbReference type="EMBL" id="CRK99216.1"/>
    </source>
</evidence>
<evidence type="ECO:0000313" key="2">
    <source>
        <dbReference type="Proteomes" id="UP000183832"/>
    </source>
</evidence>
<sequence length="69" mass="8159">MNFPHFKSQIKSTKDMMNEQSMLPKFCGKNYAVCSRQNLKYFRFELDVNIVNADVNAQNVQNKELNKRN</sequence>
<accession>A0A1J1IG75</accession>
<name>A0A1J1IG75_9DIPT</name>
<protein>
    <submittedName>
        <fullName evidence="1">CLUMA_CG012527, isoform A</fullName>
    </submittedName>
</protein>
<dbReference type="Proteomes" id="UP000183832">
    <property type="component" value="Unassembled WGS sequence"/>
</dbReference>
<reference evidence="1 2" key="1">
    <citation type="submission" date="2015-04" db="EMBL/GenBank/DDBJ databases">
        <authorList>
            <person name="Syromyatnikov M.Y."/>
            <person name="Popov V.N."/>
        </authorList>
    </citation>
    <scope>NUCLEOTIDE SEQUENCE [LARGE SCALE GENOMIC DNA]</scope>
</reference>
<dbReference type="AlphaFoldDB" id="A0A1J1IG75"/>
<gene>
    <name evidence="1" type="ORF">CLUMA_CG012527</name>
</gene>
<keyword evidence="2" id="KW-1185">Reference proteome</keyword>
<organism evidence="1 2">
    <name type="scientific">Clunio marinus</name>
    <dbReference type="NCBI Taxonomy" id="568069"/>
    <lineage>
        <taxon>Eukaryota</taxon>
        <taxon>Metazoa</taxon>
        <taxon>Ecdysozoa</taxon>
        <taxon>Arthropoda</taxon>
        <taxon>Hexapoda</taxon>
        <taxon>Insecta</taxon>
        <taxon>Pterygota</taxon>
        <taxon>Neoptera</taxon>
        <taxon>Endopterygota</taxon>
        <taxon>Diptera</taxon>
        <taxon>Nematocera</taxon>
        <taxon>Chironomoidea</taxon>
        <taxon>Chironomidae</taxon>
        <taxon>Clunio</taxon>
    </lineage>
</organism>
<dbReference type="EMBL" id="CVRI01000049">
    <property type="protein sequence ID" value="CRK99216.1"/>
    <property type="molecule type" value="Genomic_DNA"/>
</dbReference>